<accession>A0AAD7BCF5</accession>
<feature type="region of interest" description="Disordered" evidence="1">
    <location>
        <begin position="617"/>
        <end position="640"/>
    </location>
</feature>
<evidence type="ECO:0000313" key="2">
    <source>
        <dbReference type="EMBL" id="KAJ7617064.1"/>
    </source>
</evidence>
<sequence>MPRDDNASGTSSPRRIKRQVLDKKRRYDSDGRPLARTLASHGPTARALEQRLEALPPQESISAPVMTRIKVKSEPVSAPTPSAATPDYGWRHPDELPYISDGVGNAGWNDAAIMHFVSSSSAFSIPERTERTDPWVRVLVGDEEVVLPRGYRIPLMWASYFLWTSVRLILTAAPDIRRQEWEQARWEILHLARLCAGLFDAAREAVASSPMEPTTLSGRGGNKARMGGMPRTWRHPPFDRVLLRHHREWLVMRDKYVELFWNDYQEEEFVNFDMVKLPWDTWVIKDHKGFKLTKEHVVSGLSASELMAGFWIEDNGARFGWNEGTNDNLPFSDVAPSAIFPPSDTHPTPLTRVLPVPIVTHNIDHASASLTTPSSSSTELPPRIPLPRERRKMRLAALAQSQNQNQVTKSEKEVSLPPATKNRVLWDEIPRQMQRQQSVVVPPSAPPDEEATGNGAIVDVPVDKSQDVEMAEASNAVLKTVNPESAYPTPEAESEPSRATSVDVLAVRTKMGSVAPGHVAFTPIVAGSEGNFGVRSEEPDVKMEGISAPQDAPDDDDDDDDSDLELLYPDPSPEKPATMSPRASSSPGPVAMDWGAIASTSSLASSRSASLASLPPLSIARFPDPSTPSNSGSGESESLSTREPLFVPAMVHTYQLTRSPLRVPLTLPTDRVVEKRSGSGADADVDVDLLARCERLTAEAARLRAELKEFRERSGIDERIRVLESQSSSSGKGYGRHPLAHLMVIGEEGEDEDMHEGEDERMRMAVDNETGDVPPR</sequence>
<organism evidence="2 3">
    <name type="scientific">Roridomyces roridus</name>
    <dbReference type="NCBI Taxonomy" id="1738132"/>
    <lineage>
        <taxon>Eukaryota</taxon>
        <taxon>Fungi</taxon>
        <taxon>Dikarya</taxon>
        <taxon>Basidiomycota</taxon>
        <taxon>Agaricomycotina</taxon>
        <taxon>Agaricomycetes</taxon>
        <taxon>Agaricomycetidae</taxon>
        <taxon>Agaricales</taxon>
        <taxon>Marasmiineae</taxon>
        <taxon>Mycenaceae</taxon>
        <taxon>Roridomyces</taxon>
    </lineage>
</organism>
<evidence type="ECO:0000256" key="1">
    <source>
        <dbReference type="SAM" id="MobiDB-lite"/>
    </source>
</evidence>
<name>A0AAD7BCF5_9AGAR</name>
<dbReference type="EMBL" id="JARKIF010000021">
    <property type="protein sequence ID" value="KAJ7617064.1"/>
    <property type="molecule type" value="Genomic_DNA"/>
</dbReference>
<feature type="region of interest" description="Disordered" evidence="1">
    <location>
        <begin position="481"/>
        <end position="500"/>
    </location>
</feature>
<proteinExistence type="predicted"/>
<protein>
    <submittedName>
        <fullName evidence="2">Uncharacterized protein</fullName>
    </submittedName>
</protein>
<feature type="compositionally biased region" description="Acidic residues" evidence="1">
    <location>
        <begin position="552"/>
        <end position="564"/>
    </location>
</feature>
<dbReference type="Proteomes" id="UP001221142">
    <property type="component" value="Unassembled WGS sequence"/>
</dbReference>
<evidence type="ECO:0000313" key="3">
    <source>
        <dbReference type="Proteomes" id="UP001221142"/>
    </source>
</evidence>
<keyword evidence="3" id="KW-1185">Reference proteome</keyword>
<feature type="region of interest" description="Disordered" evidence="1">
    <location>
        <begin position="529"/>
        <end position="588"/>
    </location>
</feature>
<comment type="caution">
    <text evidence="2">The sequence shown here is derived from an EMBL/GenBank/DDBJ whole genome shotgun (WGS) entry which is preliminary data.</text>
</comment>
<dbReference type="AlphaFoldDB" id="A0AAD7BCF5"/>
<feature type="compositionally biased region" description="Basic and acidic residues" evidence="1">
    <location>
        <begin position="19"/>
        <end position="33"/>
    </location>
</feature>
<feature type="region of interest" description="Disordered" evidence="1">
    <location>
        <begin position="1"/>
        <end position="43"/>
    </location>
</feature>
<gene>
    <name evidence="2" type="ORF">FB45DRAFT_222174</name>
</gene>
<reference evidence="2" key="1">
    <citation type="submission" date="2023-03" db="EMBL/GenBank/DDBJ databases">
        <title>Massive genome expansion in bonnet fungi (Mycena s.s.) driven by repeated elements and novel gene families across ecological guilds.</title>
        <authorList>
            <consortium name="Lawrence Berkeley National Laboratory"/>
            <person name="Harder C.B."/>
            <person name="Miyauchi S."/>
            <person name="Viragh M."/>
            <person name="Kuo A."/>
            <person name="Thoen E."/>
            <person name="Andreopoulos B."/>
            <person name="Lu D."/>
            <person name="Skrede I."/>
            <person name="Drula E."/>
            <person name="Henrissat B."/>
            <person name="Morin E."/>
            <person name="Kohler A."/>
            <person name="Barry K."/>
            <person name="LaButti K."/>
            <person name="Morin E."/>
            <person name="Salamov A."/>
            <person name="Lipzen A."/>
            <person name="Mereny Z."/>
            <person name="Hegedus B."/>
            <person name="Baldrian P."/>
            <person name="Stursova M."/>
            <person name="Weitz H."/>
            <person name="Taylor A."/>
            <person name="Grigoriev I.V."/>
            <person name="Nagy L.G."/>
            <person name="Martin F."/>
            <person name="Kauserud H."/>
        </authorList>
    </citation>
    <scope>NUCLEOTIDE SEQUENCE</scope>
    <source>
        <strain evidence="2">9284</strain>
    </source>
</reference>